<evidence type="ECO:0000256" key="1">
    <source>
        <dbReference type="ARBA" id="ARBA00022448"/>
    </source>
</evidence>
<evidence type="ECO:0000256" key="3">
    <source>
        <dbReference type="SAM" id="SignalP"/>
    </source>
</evidence>
<keyword evidence="3" id="KW-0732">Signal</keyword>
<dbReference type="GO" id="GO:0015679">
    <property type="term" value="P:plasma membrane copper ion transport"/>
    <property type="evidence" value="ECO:0007669"/>
    <property type="project" value="TreeGrafter"/>
</dbReference>
<gene>
    <name evidence="4" type="ORF">D3877_24635</name>
</gene>
<reference evidence="4 5" key="1">
    <citation type="submission" date="2018-09" db="EMBL/GenBank/DDBJ databases">
        <authorList>
            <person name="Zhu H."/>
        </authorList>
    </citation>
    <scope>NUCLEOTIDE SEQUENCE [LARGE SCALE GENOMIC DNA]</scope>
    <source>
        <strain evidence="4 5">K2W22B-5</strain>
    </source>
</reference>
<feature type="compositionally biased region" description="Pro residues" evidence="2">
    <location>
        <begin position="130"/>
        <end position="146"/>
    </location>
</feature>
<feature type="chain" id="PRO_5019109124" evidence="3">
    <location>
        <begin position="34"/>
        <end position="504"/>
    </location>
</feature>
<dbReference type="AlphaFoldDB" id="A0A418VPW0"/>
<feature type="signal peptide" evidence="3">
    <location>
        <begin position="1"/>
        <end position="33"/>
    </location>
</feature>
<keyword evidence="5" id="KW-1185">Reference proteome</keyword>
<sequence length="504" mass="53521">MKPMPKHDGRNSAARMAGLAFLLAAGAASPGLAADASSPAAPAASALDTASQTVGAAAQSLYQGGSWAFWSVADKAASFYSGVGQALYETSYMIGINSTPLERADFVDSIADLPKGTDPNPPAAKTLPAAVPPPPTVATAAPPPPSDESAETTALKPIEPGLLANLLYDRSARNPDGSYFVPKSLQRMFELRTQRLSETEVRAGIKLNGRIIPDPQAHGQVEAGLLGRIEPPETGMPVLGDAVSKGQVLGYVVPVVGVVDRSQVRREVARLTHEIRQTAESIEMMKQFSFVPFREGKIIQMEIRLDGLRQERAALLPMLKTQEFLRSPIDGVIASTTAVAGRVAQPGEMVFDIVNPKRLWVEATVPDPMIASEAAPGTTATARTPEGQTLNVTYVGSGPAVRQQSTPMLFRIDNPPKGLRVGRPAAILLRGEHHTQRGMPTPRAAISVGADGLQQVWEQTDAETFVPHAVQTQDIDAQTVLILNGVKEGARIVVRGISLMAQVQ</sequence>
<feature type="region of interest" description="Disordered" evidence="2">
    <location>
        <begin position="113"/>
        <end position="155"/>
    </location>
</feature>
<dbReference type="Gene3D" id="2.40.420.20">
    <property type="match status" value="1"/>
</dbReference>
<name>A0A418VPW0_9PROT</name>
<dbReference type="GO" id="GO:0060003">
    <property type="term" value="P:copper ion export"/>
    <property type="evidence" value="ECO:0007669"/>
    <property type="project" value="TreeGrafter"/>
</dbReference>
<keyword evidence="1" id="KW-0813">Transport</keyword>
<accession>A0A418VPW0</accession>
<organism evidence="4 5">
    <name type="scientific">Azospirillum cavernae</name>
    <dbReference type="NCBI Taxonomy" id="2320860"/>
    <lineage>
        <taxon>Bacteria</taxon>
        <taxon>Pseudomonadati</taxon>
        <taxon>Pseudomonadota</taxon>
        <taxon>Alphaproteobacteria</taxon>
        <taxon>Rhodospirillales</taxon>
        <taxon>Azospirillaceae</taxon>
        <taxon>Azospirillum</taxon>
    </lineage>
</organism>
<proteinExistence type="predicted"/>
<dbReference type="PANTHER" id="PTHR30097">
    <property type="entry name" value="CATION EFFLUX SYSTEM PROTEIN CUSB"/>
    <property type="match status" value="1"/>
</dbReference>
<evidence type="ECO:0000313" key="5">
    <source>
        <dbReference type="Proteomes" id="UP000283458"/>
    </source>
</evidence>
<dbReference type="EMBL" id="QYUL01000004">
    <property type="protein sequence ID" value="RJF78294.1"/>
    <property type="molecule type" value="Genomic_DNA"/>
</dbReference>
<dbReference type="PANTHER" id="PTHR30097:SF4">
    <property type="entry name" value="SLR6042 PROTEIN"/>
    <property type="match status" value="1"/>
</dbReference>
<dbReference type="GO" id="GO:0030313">
    <property type="term" value="C:cell envelope"/>
    <property type="evidence" value="ECO:0007669"/>
    <property type="project" value="TreeGrafter"/>
</dbReference>
<dbReference type="InterPro" id="IPR051909">
    <property type="entry name" value="MFP_Cation_Efflux"/>
</dbReference>
<protein>
    <submittedName>
        <fullName evidence="4">HlyD family efflux transporter periplasmic adaptor subunit</fullName>
    </submittedName>
</protein>
<dbReference type="Proteomes" id="UP000283458">
    <property type="component" value="Unassembled WGS sequence"/>
</dbReference>
<evidence type="ECO:0000256" key="2">
    <source>
        <dbReference type="SAM" id="MobiDB-lite"/>
    </source>
</evidence>
<evidence type="ECO:0000313" key="4">
    <source>
        <dbReference type="EMBL" id="RJF78294.1"/>
    </source>
</evidence>
<comment type="caution">
    <text evidence="4">The sequence shown here is derived from an EMBL/GenBank/DDBJ whole genome shotgun (WGS) entry which is preliminary data.</text>
</comment>